<comment type="caution">
    <text evidence="4">The sequence shown here is derived from an EMBL/GenBank/DDBJ whole genome shotgun (WGS) entry which is preliminary data.</text>
</comment>
<dbReference type="AlphaFoldDB" id="A0A8J4PKU2"/>
<dbReference type="PANTHER" id="PTHR21600">
    <property type="entry name" value="MITOCHONDRIAL RNA PSEUDOURIDINE SYNTHASE"/>
    <property type="match status" value="1"/>
</dbReference>
<reference evidence="4" key="1">
    <citation type="submission" date="2020-01" db="EMBL/GenBank/DDBJ databases">
        <title>Development of genomics and gene disruption for Polysphondylium violaceum indicates a role for the polyketide synthase stlB in stalk morphogenesis.</title>
        <authorList>
            <person name="Narita B."/>
            <person name="Kawabe Y."/>
            <person name="Kin K."/>
            <person name="Saito T."/>
            <person name="Gibbs R."/>
            <person name="Kuspa A."/>
            <person name="Muzny D."/>
            <person name="Queller D."/>
            <person name="Richards S."/>
            <person name="Strassman J."/>
            <person name="Sucgang R."/>
            <person name="Worley K."/>
            <person name="Schaap P."/>
        </authorList>
    </citation>
    <scope>NUCLEOTIDE SEQUENCE</scope>
    <source>
        <strain evidence="4">QSvi11</strain>
    </source>
</reference>
<dbReference type="PANTHER" id="PTHR21600:SF87">
    <property type="entry name" value="RNA PSEUDOURIDYLATE SYNTHASE DOMAIN-CONTAINING PROTEIN 1"/>
    <property type="match status" value="1"/>
</dbReference>
<evidence type="ECO:0000259" key="3">
    <source>
        <dbReference type="Pfam" id="PF00849"/>
    </source>
</evidence>
<dbReference type="Proteomes" id="UP000695562">
    <property type="component" value="Unassembled WGS sequence"/>
</dbReference>
<feature type="region of interest" description="Disordered" evidence="2">
    <location>
        <begin position="43"/>
        <end position="62"/>
    </location>
</feature>
<accession>A0A8J4PKU2</accession>
<dbReference type="InterPro" id="IPR050188">
    <property type="entry name" value="RluA_PseudoU_synthase"/>
</dbReference>
<proteinExistence type="inferred from homology"/>
<sequence length="436" mass="50151">MILIGRNAIRLFRTNSSFTSSILNHNNVFPSIRHYSTTSNSKFNKKRIGGDDKQYDKNKRDKREKLTTTIKNEDDHQLQWKGFERDDSIKPEAIEFVYGELGDKFFVINKPRGYPIQSNLNQSIESILLDQLKQERDILVKKVEANPNLYKKDPRARKKLVNLNAVFDQDKPRLYFPQRLDKWTQGLMIVSLTGSLQAILSDSMSTWVKKYRLMVDLPKCFGESNNQQRCCIISPHIKGDKIIDFSKPGFLKSKGIIKSFLGPKQSPVLGFKGTFTTQVVNNNNVDGSSETITTTKDKILCQYCKENGYSQLDKHPLVPFELLHGSCQSKGQNKYGARESSTSYELNEKSTSKAIFQVELLTGRTHQIRVHFSESGLPITGDFYYNPYFIKDIQDGKDVSNISGLHLQSYFLEFLNPSDQKRVQVEIDQPKEWKFE</sequence>
<feature type="domain" description="Pseudouridine synthase RsuA/RluA-like" evidence="3">
    <location>
        <begin position="105"/>
        <end position="373"/>
    </location>
</feature>
<evidence type="ECO:0000256" key="1">
    <source>
        <dbReference type="ARBA" id="ARBA00010876"/>
    </source>
</evidence>
<dbReference type="GO" id="GO:0003723">
    <property type="term" value="F:RNA binding"/>
    <property type="evidence" value="ECO:0007669"/>
    <property type="project" value="InterPro"/>
</dbReference>
<dbReference type="GO" id="GO:0000455">
    <property type="term" value="P:enzyme-directed rRNA pseudouridine synthesis"/>
    <property type="evidence" value="ECO:0007669"/>
    <property type="project" value="TreeGrafter"/>
</dbReference>
<evidence type="ECO:0000313" key="4">
    <source>
        <dbReference type="EMBL" id="KAF2068857.1"/>
    </source>
</evidence>
<dbReference type="InterPro" id="IPR006145">
    <property type="entry name" value="PsdUridine_synth_RsuA/RluA"/>
</dbReference>
<feature type="compositionally biased region" description="Basic and acidic residues" evidence="2">
    <location>
        <begin position="48"/>
        <end position="62"/>
    </location>
</feature>
<dbReference type="Gene3D" id="3.30.2350.10">
    <property type="entry name" value="Pseudouridine synthase"/>
    <property type="match status" value="2"/>
</dbReference>
<dbReference type="GO" id="GO:0009982">
    <property type="term" value="F:pseudouridine synthase activity"/>
    <property type="evidence" value="ECO:0007669"/>
    <property type="project" value="InterPro"/>
</dbReference>
<dbReference type="SUPFAM" id="SSF55120">
    <property type="entry name" value="Pseudouridine synthase"/>
    <property type="match status" value="1"/>
</dbReference>
<dbReference type="Pfam" id="PF00849">
    <property type="entry name" value="PseudoU_synth_2"/>
    <property type="match status" value="1"/>
</dbReference>
<organism evidence="4 5">
    <name type="scientific">Polysphondylium violaceum</name>
    <dbReference type="NCBI Taxonomy" id="133409"/>
    <lineage>
        <taxon>Eukaryota</taxon>
        <taxon>Amoebozoa</taxon>
        <taxon>Evosea</taxon>
        <taxon>Eumycetozoa</taxon>
        <taxon>Dictyostelia</taxon>
        <taxon>Dictyosteliales</taxon>
        <taxon>Dictyosteliaceae</taxon>
        <taxon>Polysphondylium</taxon>
    </lineage>
</organism>
<protein>
    <recommendedName>
        <fullName evidence="3">Pseudouridine synthase RsuA/RluA-like domain-containing protein</fullName>
    </recommendedName>
</protein>
<evidence type="ECO:0000313" key="5">
    <source>
        <dbReference type="Proteomes" id="UP000695562"/>
    </source>
</evidence>
<evidence type="ECO:0000256" key="2">
    <source>
        <dbReference type="SAM" id="MobiDB-lite"/>
    </source>
</evidence>
<gene>
    <name evidence="4" type="ORF">CYY_009823</name>
</gene>
<dbReference type="OrthoDB" id="428658at2759"/>
<keyword evidence="5" id="KW-1185">Reference proteome</keyword>
<dbReference type="EMBL" id="AJWJ01000819">
    <property type="protein sequence ID" value="KAF2068857.1"/>
    <property type="molecule type" value="Genomic_DNA"/>
</dbReference>
<name>A0A8J4PKU2_9MYCE</name>
<comment type="similarity">
    <text evidence="1">Belongs to the pseudouridine synthase RluA family.</text>
</comment>
<dbReference type="InterPro" id="IPR020103">
    <property type="entry name" value="PsdUridine_synth_cat_dom_sf"/>
</dbReference>